<proteinExistence type="predicted"/>
<gene>
    <name evidence="1" type="ORF">CFSAN001627_09197</name>
</gene>
<evidence type="ECO:0000313" key="1">
    <source>
        <dbReference type="EMBL" id="EKN42076.1"/>
    </source>
</evidence>
<dbReference type="AlphaFoldDB" id="M1ZRR6"/>
<dbReference type="EMBL" id="AMXI01000515">
    <property type="protein sequence ID" value="EKN42076.1"/>
    <property type="molecule type" value="Genomic_DNA"/>
</dbReference>
<dbReference type="Gene3D" id="3.40.50.1390">
    <property type="entry name" value="Resolvase, N-terminal catalytic domain"/>
    <property type="match status" value="1"/>
</dbReference>
<dbReference type="GO" id="GO:0000150">
    <property type="term" value="F:DNA strand exchange activity"/>
    <property type="evidence" value="ECO:0007669"/>
    <property type="project" value="InterPro"/>
</dbReference>
<accession>M1ZRR6</accession>
<sequence>MNRSGMKCVLYPRVSTEMQIDGFSLDGQINSLKRFADNLSWIECFYCILKILIYGQ</sequence>
<dbReference type="GO" id="GO:0003677">
    <property type="term" value="F:DNA binding"/>
    <property type="evidence" value="ECO:0007669"/>
    <property type="project" value="InterPro"/>
</dbReference>
<protein>
    <submittedName>
        <fullName evidence="1">Phage integrase (Site-specific recombinase)</fullName>
    </submittedName>
</protein>
<reference evidence="1 2" key="1">
    <citation type="submission" date="2012-10" db="EMBL/GenBank/DDBJ databases">
        <authorList>
            <person name="Strain E.A."/>
            <person name="Brown E."/>
            <person name="Allard M.W."/>
            <person name="Gonzalez-Escalona N."/>
            <person name="Timme R."/>
        </authorList>
    </citation>
    <scope>NUCLEOTIDE SEQUENCE [LARGE SCALE GENOMIC DNA]</scope>
    <source>
        <strain evidence="1 2">CFSAN001627</strain>
    </source>
</reference>
<dbReference type="InterPro" id="IPR036162">
    <property type="entry name" value="Resolvase-like_N_sf"/>
</dbReference>
<name>M1ZRR6_CLOBO</name>
<comment type="caution">
    <text evidence="1">The sequence shown here is derived from an EMBL/GenBank/DDBJ whole genome shotgun (WGS) entry which is preliminary data.</text>
</comment>
<reference evidence="1 2" key="2">
    <citation type="submission" date="2013-03" db="EMBL/GenBank/DDBJ databases">
        <title>Diversity in Clostridium botulinum.</title>
        <authorList>
            <person name="Timme R.E."/>
            <person name="Allard M."/>
            <person name="Luo Y."/>
            <person name="Strain E."/>
            <person name="Gonzalez-Escalona N."/>
            <person name="Brown E."/>
        </authorList>
    </citation>
    <scope>NUCLEOTIDE SEQUENCE [LARGE SCALE GENOMIC DNA]</scope>
    <source>
        <strain evidence="1 2">CFSAN001627</strain>
    </source>
</reference>
<dbReference type="Proteomes" id="UP000011944">
    <property type="component" value="Unassembled WGS sequence"/>
</dbReference>
<organism evidence="1 2">
    <name type="scientific">Clostridium botulinum CFSAN001627</name>
    <dbReference type="NCBI Taxonomy" id="1232189"/>
    <lineage>
        <taxon>Bacteria</taxon>
        <taxon>Bacillati</taxon>
        <taxon>Bacillota</taxon>
        <taxon>Clostridia</taxon>
        <taxon>Eubacteriales</taxon>
        <taxon>Clostridiaceae</taxon>
        <taxon>Clostridium</taxon>
    </lineage>
</organism>
<evidence type="ECO:0000313" key="2">
    <source>
        <dbReference type="Proteomes" id="UP000011944"/>
    </source>
</evidence>